<dbReference type="PATRIC" id="fig|1489064.4.peg.651"/>
<dbReference type="InterPro" id="IPR016162">
    <property type="entry name" value="Ald_DH_N"/>
</dbReference>
<evidence type="ECO:0000256" key="1">
    <source>
        <dbReference type="ARBA" id="ARBA00009986"/>
    </source>
</evidence>
<dbReference type="GO" id="GO:0004777">
    <property type="term" value="F:succinate-semialdehyde dehydrogenase (NAD+) activity"/>
    <property type="evidence" value="ECO:0007669"/>
    <property type="project" value="TreeGrafter"/>
</dbReference>
<dbReference type="PANTHER" id="PTHR43353">
    <property type="entry name" value="SUCCINATE-SEMIALDEHYDE DEHYDROGENASE, MITOCHONDRIAL"/>
    <property type="match status" value="1"/>
</dbReference>
<dbReference type="PROSITE" id="PS00687">
    <property type="entry name" value="ALDEHYDE_DEHYDR_GLU"/>
    <property type="match status" value="1"/>
</dbReference>
<sequence length="486" mass="52427">MPLSLRDKSLFQQQAFIAGEWVDADSKRTASVYDPATGHELGQMPWMGAGETRRAIESAEGSLASWKAKTAKERATVLRRWHDLMLEHQDDLAQIMTAEQGKPLDEARGEIKSSAGYIEWFAEEAKRVYGETIPAGRNDQQLLTIRQAIGVVAAITPWNFPAQMIARKCAPALAAGCTVVVKPAPQTPYSALALAVLAQRAGIPDGVLNVVTGKAGEIGDEMTSHHAVRKLSFTGSTVVGKVLMEKCALTVKQVSMELGGNAPFIVFDDANLDLAVKHLLASKFRNAGQTCVCANRIMIQKGVYDVFAEKLAKAVKEIKVGAGQDEGVELGPLIDDRAIDKVDGLVRDALSKGAEALVGGAPMLLGDQFYAPTVLTGVTENMQVFHKEIFGPIAPLYCFEHEDEAIELANATRYGLAAYFFSRDVGRVWRVSEALDYGMIGANSGTLSSEATPFGGIKESGIGREGGQYGIQEYLEIKYINMGLEG</sequence>
<dbReference type="PANTHER" id="PTHR43353:SF5">
    <property type="entry name" value="SUCCINATE-SEMIALDEHYDE DEHYDROGENASE, MITOCHONDRIAL"/>
    <property type="match status" value="1"/>
</dbReference>
<evidence type="ECO:0000256" key="2">
    <source>
        <dbReference type="ARBA" id="ARBA00023002"/>
    </source>
</evidence>
<reference evidence="7 8" key="1">
    <citation type="submission" date="2015-03" db="EMBL/GenBank/DDBJ databases">
        <title>Genome Sequence of Kiloniella spongiae MEBiC09566, isolated from a marine sponge.</title>
        <authorList>
            <person name="Shao Z."/>
            <person name="Wang L."/>
            <person name="Li X."/>
        </authorList>
    </citation>
    <scope>NUCLEOTIDE SEQUENCE [LARGE SCALE GENOMIC DNA]</scope>
    <source>
        <strain evidence="7 8">MEBiC09566</strain>
    </source>
</reference>
<keyword evidence="3" id="KW-0558">Oxidation</keyword>
<keyword evidence="2 5" id="KW-0560">Oxidoreductase</keyword>
<dbReference type="Gene3D" id="3.40.605.10">
    <property type="entry name" value="Aldehyde Dehydrogenase, Chain A, domain 1"/>
    <property type="match status" value="1"/>
</dbReference>
<dbReference type="NCBIfam" id="TIGR01780">
    <property type="entry name" value="SSADH"/>
    <property type="match status" value="1"/>
</dbReference>
<dbReference type="GO" id="GO:0009450">
    <property type="term" value="P:gamma-aminobutyric acid catabolic process"/>
    <property type="evidence" value="ECO:0007669"/>
    <property type="project" value="InterPro"/>
</dbReference>
<dbReference type="FunFam" id="3.40.605.10:FF:000005">
    <property type="entry name" value="Succinate-semialdehyde dehydrogenase I"/>
    <property type="match status" value="1"/>
</dbReference>
<name>A0A0H2MA79_9PROT</name>
<evidence type="ECO:0000313" key="8">
    <source>
        <dbReference type="Proteomes" id="UP000035444"/>
    </source>
</evidence>
<gene>
    <name evidence="7" type="primary">gabD</name>
    <name evidence="7" type="ORF">WH96_18245</name>
</gene>
<dbReference type="EC" id="1.2.1.16" evidence="7"/>
<proteinExistence type="inferred from homology"/>
<accession>A0A0H2MA79</accession>
<comment type="similarity">
    <text evidence="1 5">Belongs to the aldehyde dehydrogenase family.</text>
</comment>
<evidence type="ECO:0000256" key="5">
    <source>
        <dbReference type="RuleBase" id="RU003345"/>
    </source>
</evidence>
<evidence type="ECO:0000256" key="4">
    <source>
        <dbReference type="PROSITE-ProRule" id="PRU10007"/>
    </source>
</evidence>
<feature type="domain" description="Aldehyde dehydrogenase" evidence="6">
    <location>
        <begin position="21"/>
        <end position="480"/>
    </location>
</feature>
<protein>
    <submittedName>
        <fullName evidence="7">Succinate-semialdehyde dehydrogenase</fullName>
        <ecNumber evidence="7">1.2.1.16</ecNumber>
    </submittedName>
</protein>
<dbReference type="InterPro" id="IPR050740">
    <property type="entry name" value="Aldehyde_DH_Superfamily"/>
</dbReference>
<dbReference type="InterPro" id="IPR016163">
    <property type="entry name" value="Ald_DH_C"/>
</dbReference>
<organism evidence="7 8">
    <name type="scientific">Kiloniella spongiae</name>
    <dbReference type="NCBI Taxonomy" id="1489064"/>
    <lineage>
        <taxon>Bacteria</taxon>
        <taxon>Pseudomonadati</taxon>
        <taxon>Pseudomonadota</taxon>
        <taxon>Alphaproteobacteria</taxon>
        <taxon>Rhodospirillales</taxon>
        <taxon>Kiloniellaceae</taxon>
        <taxon>Kiloniella</taxon>
    </lineage>
</organism>
<dbReference type="Proteomes" id="UP000035444">
    <property type="component" value="Unassembled WGS sequence"/>
</dbReference>
<dbReference type="InterPro" id="IPR010102">
    <property type="entry name" value="Succ_semiAld_DH"/>
</dbReference>
<dbReference type="RefSeq" id="WP_047765671.1">
    <property type="nucleotide sequence ID" value="NZ_LAQL01000017.1"/>
</dbReference>
<dbReference type="InterPro" id="IPR029510">
    <property type="entry name" value="Ald_DH_CS_GLU"/>
</dbReference>
<dbReference type="FunFam" id="3.40.309.10:FF:000004">
    <property type="entry name" value="Succinate-semialdehyde dehydrogenase I"/>
    <property type="match status" value="1"/>
</dbReference>
<dbReference type="EMBL" id="LAQL01000017">
    <property type="protein sequence ID" value="KLN59258.1"/>
    <property type="molecule type" value="Genomic_DNA"/>
</dbReference>
<evidence type="ECO:0000313" key="7">
    <source>
        <dbReference type="EMBL" id="KLN59258.1"/>
    </source>
</evidence>
<dbReference type="Gene3D" id="3.40.309.10">
    <property type="entry name" value="Aldehyde Dehydrogenase, Chain A, domain 2"/>
    <property type="match status" value="1"/>
</dbReference>
<dbReference type="InterPro" id="IPR015590">
    <property type="entry name" value="Aldehyde_DH_dom"/>
</dbReference>
<keyword evidence="8" id="KW-1185">Reference proteome</keyword>
<dbReference type="GO" id="GO:0005829">
    <property type="term" value="C:cytosol"/>
    <property type="evidence" value="ECO:0007669"/>
    <property type="project" value="TreeGrafter"/>
</dbReference>
<dbReference type="FunFam" id="3.40.605.10:FF:000026">
    <property type="entry name" value="Aldehyde dehydrogenase, putative"/>
    <property type="match status" value="1"/>
</dbReference>
<dbReference type="OrthoDB" id="9812625at2"/>
<dbReference type="InterPro" id="IPR016161">
    <property type="entry name" value="Ald_DH/histidinol_DH"/>
</dbReference>
<feature type="active site" evidence="4">
    <location>
        <position position="257"/>
    </location>
</feature>
<comment type="caution">
    <text evidence="7">The sequence shown here is derived from an EMBL/GenBank/DDBJ whole genome shotgun (WGS) entry which is preliminary data.</text>
</comment>
<evidence type="ECO:0000259" key="6">
    <source>
        <dbReference type="Pfam" id="PF00171"/>
    </source>
</evidence>
<dbReference type="PROSITE" id="PS00070">
    <property type="entry name" value="ALDEHYDE_DEHYDR_CYS"/>
    <property type="match status" value="1"/>
</dbReference>
<dbReference type="SUPFAM" id="SSF53720">
    <property type="entry name" value="ALDH-like"/>
    <property type="match status" value="1"/>
</dbReference>
<dbReference type="InterPro" id="IPR016160">
    <property type="entry name" value="Ald_DH_CS_CYS"/>
</dbReference>
<dbReference type="Pfam" id="PF00171">
    <property type="entry name" value="Aldedh"/>
    <property type="match status" value="1"/>
</dbReference>
<dbReference type="CDD" id="cd07103">
    <property type="entry name" value="ALDH_F5_SSADH_GabD"/>
    <property type="match status" value="1"/>
</dbReference>
<dbReference type="STRING" id="1489064.WH96_18245"/>
<evidence type="ECO:0000256" key="3">
    <source>
        <dbReference type="ARBA" id="ARBA00023097"/>
    </source>
</evidence>
<dbReference type="AlphaFoldDB" id="A0A0H2MA79"/>